<organism evidence="2 3">
    <name type="scientific">Microvirga subterranea</name>
    <dbReference type="NCBI Taxonomy" id="186651"/>
    <lineage>
        <taxon>Bacteria</taxon>
        <taxon>Pseudomonadati</taxon>
        <taxon>Pseudomonadota</taxon>
        <taxon>Alphaproteobacteria</taxon>
        <taxon>Hyphomicrobiales</taxon>
        <taxon>Methylobacteriaceae</taxon>
        <taxon>Microvirga</taxon>
    </lineage>
</organism>
<accession>A0A370HL45</accession>
<evidence type="ECO:0000313" key="2">
    <source>
        <dbReference type="EMBL" id="RDI59302.1"/>
    </source>
</evidence>
<dbReference type="EMBL" id="QQBB01000004">
    <property type="protein sequence ID" value="RDI59302.1"/>
    <property type="molecule type" value="Genomic_DNA"/>
</dbReference>
<evidence type="ECO:0000313" key="3">
    <source>
        <dbReference type="Proteomes" id="UP000254925"/>
    </source>
</evidence>
<sequence length="96" mass="10631">MAPKVLRNNIPYVAHESPPVTMKCYFNLVNGSERIADQDGIEVRDIEQAHAQAVKAIAELREEDDSTSSDWANWSLEVTDSFGNVLFSINLGGSLH</sequence>
<dbReference type="Pfam" id="PF21834">
    <property type="entry name" value="DUF6894"/>
    <property type="match status" value="1"/>
</dbReference>
<feature type="domain" description="DUF6894" evidence="1">
    <location>
        <begin position="24"/>
        <end position="91"/>
    </location>
</feature>
<name>A0A370HL45_9HYPH</name>
<dbReference type="AlphaFoldDB" id="A0A370HL45"/>
<gene>
    <name evidence="2" type="ORF">DES45_104213</name>
</gene>
<proteinExistence type="predicted"/>
<dbReference type="Proteomes" id="UP000254925">
    <property type="component" value="Unassembled WGS sequence"/>
</dbReference>
<reference evidence="2 3" key="1">
    <citation type="submission" date="2018-07" db="EMBL/GenBank/DDBJ databases">
        <title>Genomic Encyclopedia of Type Strains, Phase IV (KMG-IV): sequencing the most valuable type-strain genomes for metagenomic binning, comparative biology and taxonomic classification.</title>
        <authorList>
            <person name="Goeker M."/>
        </authorList>
    </citation>
    <scope>NUCLEOTIDE SEQUENCE [LARGE SCALE GENOMIC DNA]</scope>
    <source>
        <strain evidence="2 3">DSM 14364</strain>
    </source>
</reference>
<comment type="caution">
    <text evidence="2">The sequence shown here is derived from an EMBL/GenBank/DDBJ whole genome shotgun (WGS) entry which is preliminary data.</text>
</comment>
<evidence type="ECO:0000259" key="1">
    <source>
        <dbReference type="Pfam" id="PF21834"/>
    </source>
</evidence>
<protein>
    <recommendedName>
        <fullName evidence="1">DUF6894 domain-containing protein</fullName>
    </recommendedName>
</protein>
<dbReference type="InterPro" id="IPR054189">
    <property type="entry name" value="DUF6894"/>
</dbReference>
<keyword evidence="3" id="KW-1185">Reference proteome</keyword>